<reference evidence="2" key="2">
    <citation type="submission" date="2004-02" db="EMBL/GenBank/DDBJ databases">
        <authorList>
            <consortium name="Genoscope"/>
            <consortium name="Whitehead Institute Centre for Genome Research"/>
        </authorList>
    </citation>
    <scope>NUCLEOTIDE SEQUENCE</scope>
</reference>
<evidence type="ECO:0000313" key="2">
    <source>
        <dbReference type="EMBL" id="CAG00870.1"/>
    </source>
</evidence>
<organism evidence="2">
    <name type="scientific">Tetraodon nigroviridis</name>
    <name type="common">Spotted green pufferfish</name>
    <name type="synonym">Chelonodon nigroviridis</name>
    <dbReference type="NCBI Taxonomy" id="99883"/>
    <lineage>
        <taxon>Eukaryota</taxon>
        <taxon>Metazoa</taxon>
        <taxon>Chordata</taxon>
        <taxon>Craniata</taxon>
        <taxon>Vertebrata</taxon>
        <taxon>Euteleostomi</taxon>
        <taxon>Actinopterygii</taxon>
        <taxon>Neopterygii</taxon>
        <taxon>Teleostei</taxon>
        <taxon>Neoteleostei</taxon>
        <taxon>Acanthomorphata</taxon>
        <taxon>Eupercaria</taxon>
        <taxon>Tetraodontiformes</taxon>
        <taxon>Tetradontoidea</taxon>
        <taxon>Tetraodontidae</taxon>
        <taxon>Tetraodon</taxon>
    </lineage>
</organism>
<gene>
    <name evidence="2" type="ORF">GSTENG00019425001</name>
</gene>
<dbReference type="EMBL" id="CAAE01014614">
    <property type="protein sequence ID" value="CAG00870.1"/>
    <property type="molecule type" value="Genomic_DNA"/>
</dbReference>
<dbReference type="AlphaFoldDB" id="Q4SER2"/>
<sequence length="92" mass="9883">MASWGTVANVLEDLDVEQNPMVTRVVQAVGRFGDVLSLEETMEPFLSADGQGSSSLPAGGRHGNQEAGEHQADLKPGNQHLHFHLFTPSRSS</sequence>
<reference evidence="2" key="1">
    <citation type="journal article" date="2004" name="Nature">
        <title>Genome duplication in the teleost fish Tetraodon nigroviridis reveals the early vertebrate proto-karyotype.</title>
        <authorList>
            <person name="Jaillon O."/>
            <person name="Aury J.-M."/>
            <person name="Brunet F."/>
            <person name="Petit J.-L."/>
            <person name="Stange-Thomann N."/>
            <person name="Mauceli E."/>
            <person name="Bouneau L."/>
            <person name="Fischer C."/>
            <person name="Ozouf-Costaz C."/>
            <person name="Bernot A."/>
            <person name="Nicaud S."/>
            <person name="Jaffe D."/>
            <person name="Fisher S."/>
            <person name="Lutfalla G."/>
            <person name="Dossat C."/>
            <person name="Segurens B."/>
            <person name="Dasilva C."/>
            <person name="Salanoubat M."/>
            <person name="Levy M."/>
            <person name="Boudet N."/>
            <person name="Castellano S."/>
            <person name="Anthouard V."/>
            <person name="Jubin C."/>
            <person name="Castelli V."/>
            <person name="Katinka M."/>
            <person name="Vacherie B."/>
            <person name="Biemont C."/>
            <person name="Skalli Z."/>
            <person name="Cattolico L."/>
            <person name="Poulain J."/>
            <person name="De Berardinis V."/>
            <person name="Cruaud C."/>
            <person name="Duprat S."/>
            <person name="Brottier P."/>
            <person name="Coutanceau J.-P."/>
            <person name="Gouzy J."/>
            <person name="Parra G."/>
            <person name="Lardier G."/>
            <person name="Chapple C."/>
            <person name="McKernan K.J."/>
            <person name="McEwan P."/>
            <person name="Bosak S."/>
            <person name="Kellis M."/>
            <person name="Volff J.-N."/>
            <person name="Guigo R."/>
            <person name="Zody M.C."/>
            <person name="Mesirov J."/>
            <person name="Lindblad-Toh K."/>
            <person name="Birren B."/>
            <person name="Nusbaum C."/>
            <person name="Kahn D."/>
            <person name="Robinson-Rechavi M."/>
            <person name="Laudet V."/>
            <person name="Schachter V."/>
            <person name="Quetier F."/>
            <person name="Saurin W."/>
            <person name="Scarpelli C."/>
            <person name="Wincker P."/>
            <person name="Lander E.S."/>
            <person name="Weissenbach J."/>
            <person name="Roest Crollius H."/>
        </authorList>
    </citation>
    <scope>NUCLEOTIDE SEQUENCE [LARGE SCALE GENOMIC DNA]</scope>
</reference>
<protein>
    <submittedName>
        <fullName evidence="2">(spotted green pufferfish) hypothetical protein</fullName>
    </submittedName>
</protein>
<comment type="caution">
    <text evidence="2">The sequence shown here is derived from an EMBL/GenBank/DDBJ whole genome shotgun (WGS) entry which is preliminary data.</text>
</comment>
<name>Q4SER2_TETNG</name>
<proteinExistence type="predicted"/>
<dbReference type="KEGG" id="tng:GSTEN00019425G001"/>
<dbReference type="OrthoDB" id="8964699at2759"/>
<accession>Q4SER2</accession>
<feature type="region of interest" description="Disordered" evidence="1">
    <location>
        <begin position="44"/>
        <end position="92"/>
    </location>
</feature>
<evidence type="ECO:0000256" key="1">
    <source>
        <dbReference type="SAM" id="MobiDB-lite"/>
    </source>
</evidence>
<feature type="compositionally biased region" description="Basic and acidic residues" evidence="1">
    <location>
        <begin position="63"/>
        <end position="73"/>
    </location>
</feature>